<evidence type="ECO:0000256" key="1">
    <source>
        <dbReference type="SAM" id="MobiDB-lite"/>
    </source>
</evidence>
<dbReference type="PANTHER" id="PTHR10887:SF495">
    <property type="entry name" value="HELICASE SENATAXIN ISOFORM X1-RELATED"/>
    <property type="match status" value="1"/>
</dbReference>
<evidence type="ECO:0000313" key="4">
    <source>
        <dbReference type="Proteomes" id="UP001251528"/>
    </source>
</evidence>
<dbReference type="AlphaFoldDB" id="A0AAJ0CDN2"/>
<name>A0AAJ0CDN2_9HYPO</name>
<dbReference type="Pfam" id="PF13087">
    <property type="entry name" value="AAA_12"/>
    <property type="match status" value="1"/>
</dbReference>
<dbReference type="Proteomes" id="UP001251528">
    <property type="component" value="Unassembled WGS sequence"/>
</dbReference>
<dbReference type="EMBL" id="JASWJB010000369">
    <property type="protein sequence ID" value="KAK2591046.1"/>
    <property type="molecule type" value="Genomic_DNA"/>
</dbReference>
<evidence type="ECO:0000313" key="3">
    <source>
        <dbReference type="EMBL" id="KAK2591046.1"/>
    </source>
</evidence>
<feature type="compositionally biased region" description="Polar residues" evidence="1">
    <location>
        <begin position="498"/>
        <end position="512"/>
    </location>
</feature>
<dbReference type="InterPro" id="IPR045055">
    <property type="entry name" value="DNA2/NAM7-like"/>
</dbReference>
<reference evidence="3" key="1">
    <citation type="submission" date="2023-06" db="EMBL/GenBank/DDBJ databases">
        <title>Conoideocrella luteorostrata (Hypocreales: Clavicipitaceae), a potential biocontrol fungus for elongate hemlock scale in United States Christmas tree production areas.</title>
        <authorList>
            <person name="Barrett H."/>
            <person name="Lovett B."/>
            <person name="Macias A.M."/>
            <person name="Stajich J.E."/>
            <person name="Kasson M.T."/>
        </authorList>
    </citation>
    <scope>NUCLEOTIDE SEQUENCE</scope>
    <source>
        <strain evidence="3">ARSEF 14590</strain>
    </source>
</reference>
<dbReference type="SUPFAM" id="SSF52540">
    <property type="entry name" value="P-loop containing nucleoside triphosphate hydrolases"/>
    <property type="match status" value="1"/>
</dbReference>
<keyword evidence="4" id="KW-1185">Reference proteome</keyword>
<sequence length="1118" mass="125569">MAVSKVVIQGEWAVLFRPTFRRGLVQAHNRLWHYDSVERLNAIKKAQREVTWKVAVFPIPEPVWAPQTDDLQTYGIVADGKPTSFYVVHRPTEHTVQLMPPVDSKVEMYLQCTQKYHTSPEQVLGPTAVKIKVQSIFEQCKIFYSKAKQYANRRQKEYLNAARKNASSGVYDDNGKAEPVTDEELLEDFDFTHILETSYESDLKKFLFQYVGNGNITESVCKKHPKTTTDELRMFLAGDAAKQLYPGTNDADFKTIITAFVTAQKDVPVENVVPDIGIPFHGRRVAQPRGLPSRDVHFIIHRPKQPLWPAVLQQPPIIVEFPEAKFDGQAREFFKKVVPKQPTITALIITMETNTTSREAADAVRDCNGFGKNSPEAAFYEHIIRFASFPKDHLRDFTACYPGIHDMIQSGSFSPEFTERLRKLKHTRSGNVIVTGTAGTGKTEEAMQIVFAALKGGYEAHAGWNSGVTEPTPAPRVAKLQFTLPIDLEVEIDDALNTPFQPSPTEASNPLRNSPPKEDGPKLSWSDFSGQTVTSRLQSEVVASSAHWTAAQNNQADDAMRRLAAKPFNLNVLRIYPIAQEMDNAFRLEPLPLQQYPIPKDSPDVLQTILNTCNDGLRVRYQRGNPASNPNSLSNRVKAMLNMNPELWPIAERGRQLRAKDTLQWQIIKRDAKAEMCRIMESVIMDADVVISTAVVAAQIANFFPNWLPMLKVVDDAGCLPEAHALIPNSKWFKIPCLFIGDPNQVPPVDPTHKAVIKANIAYTNKPASESYFSPFFDQERISLLKRAEKMNALDYTLDLNHRSFGTVSEFVSSYMAPGKMNIANREGNKYSAQTLAWCKKICPSTQTTHLMVGVDGTENHVGTSFVNHDEAKCAVNLALFIIKDLKLPRYDDIVNRAATIRCGQVLILSPYKQQVYAIQAIINSINRSELALGLIEVCTADNSAGLQAEVSIVSFVRTRRPGFIGEFRRVFTLLSRSHFGLFTLANLDLVKGQSGWLRKEWEYHEATGSIIELTMAHNKSCGLCLQCGHTSKECPSKSELKCSICFSQRKGHLRFCRHSLRNCPEVMMKSSTTPVASEVFEDNQPTDGLVRNPFELVEGKQKEKKSKIYREKVKTFA</sequence>
<gene>
    <name evidence="3" type="ORF">QQS21_011260</name>
</gene>
<feature type="domain" description="DNA2/NAM7 helicase-like C-terminal" evidence="2">
    <location>
        <begin position="783"/>
        <end position="987"/>
    </location>
</feature>
<accession>A0AAJ0CDN2</accession>
<protein>
    <recommendedName>
        <fullName evidence="2">DNA2/NAM7 helicase-like C-terminal domain-containing protein</fullName>
    </recommendedName>
</protein>
<feature type="region of interest" description="Disordered" evidence="1">
    <location>
        <begin position="496"/>
        <end position="528"/>
    </location>
</feature>
<dbReference type="InterPro" id="IPR027417">
    <property type="entry name" value="P-loop_NTPase"/>
</dbReference>
<dbReference type="InterPro" id="IPR041679">
    <property type="entry name" value="DNA2/NAM7-like_C"/>
</dbReference>
<dbReference type="PANTHER" id="PTHR10887">
    <property type="entry name" value="DNA2/NAM7 HELICASE FAMILY"/>
    <property type="match status" value="1"/>
</dbReference>
<proteinExistence type="predicted"/>
<organism evidence="3 4">
    <name type="scientific">Conoideocrella luteorostrata</name>
    <dbReference type="NCBI Taxonomy" id="1105319"/>
    <lineage>
        <taxon>Eukaryota</taxon>
        <taxon>Fungi</taxon>
        <taxon>Dikarya</taxon>
        <taxon>Ascomycota</taxon>
        <taxon>Pezizomycotina</taxon>
        <taxon>Sordariomycetes</taxon>
        <taxon>Hypocreomycetidae</taxon>
        <taxon>Hypocreales</taxon>
        <taxon>Clavicipitaceae</taxon>
        <taxon>Conoideocrella</taxon>
    </lineage>
</organism>
<evidence type="ECO:0000259" key="2">
    <source>
        <dbReference type="Pfam" id="PF13087"/>
    </source>
</evidence>
<comment type="caution">
    <text evidence="3">The sequence shown here is derived from an EMBL/GenBank/DDBJ whole genome shotgun (WGS) entry which is preliminary data.</text>
</comment>
<dbReference type="Gene3D" id="3.40.50.300">
    <property type="entry name" value="P-loop containing nucleotide triphosphate hydrolases"/>
    <property type="match status" value="2"/>
</dbReference>
<feature type="non-terminal residue" evidence="3">
    <location>
        <position position="1"/>
    </location>
</feature>